<comment type="caution">
    <text evidence="2">The sequence shown here is derived from an EMBL/GenBank/DDBJ whole genome shotgun (WGS) entry which is preliminary data.</text>
</comment>
<dbReference type="Proteomes" id="UP001157125">
    <property type="component" value="Unassembled WGS sequence"/>
</dbReference>
<feature type="compositionally biased region" description="Basic and acidic residues" evidence="1">
    <location>
        <begin position="79"/>
        <end position="100"/>
    </location>
</feature>
<organism evidence="2 3">
    <name type="scientific">Demequina litorisediminis</name>
    <dbReference type="NCBI Taxonomy" id="1849022"/>
    <lineage>
        <taxon>Bacteria</taxon>
        <taxon>Bacillati</taxon>
        <taxon>Actinomycetota</taxon>
        <taxon>Actinomycetes</taxon>
        <taxon>Micrococcales</taxon>
        <taxon>Demequinaceae</taxon>
        <taxon>Demequina</taxon>
    </lineage>
</organism>
<protein>
    <submittedName>
        <fullName evidence="2">Uncharacterized protein</fullName>
    </submittedName>
</protein>
<proteinExistence type="predicted"/>
<sequence>MEEMCCWAAGISTSGMPDMNAATAVIAPTLRHVRRGTARVTSTRTMSVRAPKNTRPNATWVGAKARNPTEMNRKARAPRRGDAKEVRQPRAQRRVGDAHKAFSIRRADGVASDTFTPSWRNKAALFSIPPNP</sequence>
<feature type="region of interest" description="Disordered" evidence="1">
    <location>
        <begin position="50"/>
        <end position="100"/>
    </location>
</feature>
<reference evidence="3" key="1">
    <citation type="journal article" date="2019" name="Int. J. Syst. Evol. Microbiol.">
        <title>The Global Catalogue of Microorganisms (GCM) 10K type strain sequencing project: providing services to taxonomists for standard genome sequencing and annotation.</title>
        <authorList>
            <consortium name="The Broad Institute Genomics Platform"/>
            <consortium name="The Broad Institute Genome Sequencing Center for Infectious Disease"/>
            <person name="Wu L."/>
            <person name="Ma J."/>
        </authorList>
    </citation>
    <scope>NUCLEOTIDE SEQUENCE [LARGE SCALE GENOMIC DNA]</scope>
    <source>
        <strain evidence="3">NBRC 112299</strain>
    </source>
</reference>
<keyword evidence="3" id="KW-1185">Reference proteome</keyword>
<accession>A0ABQ6IC04</accession>
<evidence type="ECO:0000313" key="3">
    <source>
        <dbReference type="Proteomes" id="UP001157125"/>
    </source>
</evidence>
<gene>
    <name evidence="2" type="ORF">GCM10025876_15670</name>
</gene>
<evidence type="ECO:0000256" key="1">
    <source>
        <dbReference type="SAM" id="MobiDB-lite"/>
    </source>
</evidence>
<evidence type="ECO:0000313" key="2">
    <source>
        <dbReference type="EMBL" id="GMA35363.1"/>
    </source>
</evidence>
<dbReference type="EMBL" id="BSUN01000001">
    <property type="protein sequence ID" value="GMA35363.1"/>
    <property type="molecule type" value="Genomic_DNA"/>
</dbReference>
<name>A0ABQ6IC04_9MICO</name>